<keyword evidence="2" id="KW-0732">Signal</keyword>
<feature type="compositionally biased region" description="Low complexity" evidence="1">
    <location>
        <begin position="36"/>
        <end position="46"/>
    </location>
</feature>
<dbReference type="Proteomes" id="UP000194546">
    <property type="component" value="Unassembled WGS sequence"/>
</dbReference>
<proteinExistence type="predicted"/>
<evidence type="ECO:0000313" key="4">
    <source>
        <dbReference type="Proteomes" id="UP000194546"/>
    </source>
</evidence>
<protein>
    <submittedName>
        <fullName evidence="3">Uncharacterized protein</fullName>
    </submittedName>
</protein>
<organism evidence="3 4">
    <name type="scientific">Caballeronia sordidicola</name>
    <name type="common">Burkholderia sordidicola</name>
    <dbReference type="NCBI Taxonomy" id="196367"/>
    <lineage>
        <taxon>Bacteria</taxon>
        <taxon>Pseudomonadati</taxon>
        <taxon>Pseudomonadota</taxon>
        <taxon>Betaproteobacteria</taxon>
        <taxon>Burkholderiales</taxon>
        <taxon>Burkholderiaceae</taxon>
        <taxon>Caballeronia</taxon>
    </lineage>
</organism>
<evidence type="ECO:0000256" key="2">
    <source>
        <dbReference type="SAM" id="SignalP"/>
    </source>
</evidence>
<evidence type="ECO:0000256" key="1">
    <source>
        <dbReference type="SAM" id="MobiDB-lite"/>
    </source>
</evidence>
<comment type="caution">
    <text evidence="3">The sequence shown here is derived from an EMBL/GenBank/DDBJ whole genome shotgun (WGS) entry which is preliminary data.</text>
</comment>
<gene>
    <name evidence="3" type="ORF">PAMC26510_13660</name>
</gene>
<accession>A0A242MVZ2</accession>
<name>A0A242MVZ2_CABSO</name>
<feature type="region of interest" description="Disordered" evidence="1">
    <location>
        <begin position="36"/>
        <end position="90"/>
    </location>
</feature>
<sequence>MTRLVSRSIEMKTRLFFLSSALLIAMSGSAVAQDSQQDIQQYSQPQVRPSGQAGVLHDANTSAQATSDTSYGGMPDTRSATSSMSRPRQCVGGSVQCDVFFGH</sequence>
<reference evidence="3 4" key="1">
    <citation type="submission" date="2017-03" db="EMBL/GenBank/DDBJ databases">
        <title>Genome analysis of strain PAMC 26510.</title>
        <authorList>
            <person name="Oh H.-M."/>
            <person name="Yang J.-A."/>
        </authorList>
    </citation>
    <scope>NUCLEOTIDE SEQUENCE [LARGE SCALE GENOMIC DNA]</scope>
    <source>
        <strain evidence="3 4">PAMC 26510</strain>
    </source>
</reference>
<evidence type="ECO:0000313" key="3">
    <source>
        <dbReference type="EMBL" id="OTP75482.1"/>
    </source>
</evidence>
<feature type="signal peptide" evidence="2">
    <location>
        <begin position="1"/>
        <end position="32"/>
    </location>
</feature>
<feature type="compositionally biased region" description="Polar residues" evidence="1">
    <location>
        <begin position="59"/>
        <end position="70"/>
    </location>
</feature>
<dbReference type="EMBL" id="NBTY01000073">
    <property type="protein sequence ID" value="OTP75482.1"/>
    <property type="molecule type" value="Genomic_DNA"/>
</dbReference>
<dbReference type="AlphaFoldDB" id="A0A242MVZ2"/>
<feature type="chain" id="PRO_5011217411" evidence="2">
    <location>
        <begin position="33"/>
        <end position="103"/>
    </location>
</feature>